<feature type="domain" description="Beta-lactamase-related" evidence="3">
    <location>
        <begin position="14"/>
        <end position="327"/>
    </location>
</feature>
<keyword evidence="5" id="KW-1185">Reference proteome</keyword>
<dbReference type="InterPro" id="IPR012338">
    <property type="entry name" value="Beta-lactam/transpept-like"/>
</dbReference>
<evidence type="ECO:0000313" key="4">
    <source>
        <dbReference type="EMBL" id="QMS85748.1"/>
    </source>
</evidence>
<evidence type="ECO:0000259" key="3">
    <source>
        <dbReference type="Pfam" id="PF00144"/>
    </source>
</evidence>
<reference evidence="4 5" key="1">
    <citation type="submission" date="2020-02" db="EMBL/GenBank/DDBJ databases">
        <authorList>
            <person name="Zheng R.K."/>
            <person name="Sun C.M."/>
        </authorList>
    </citation>
    <scope>NUCLEOTIDE SEQUENCE [LARGE SCALE GENOMIC DNA]</scope>
    <source>
        <strain evidence="5">zrk13</strain>
    </source>
</reference>
<protein>
    <submittedName>
        <fullName evidence="4">Beta-lactamase family protein</fullName>
    </submittedName>
</protein>
<evidence type="ECO:0000313" key="5">
    <source>
        <dbReference type="Proteomes" id="UP000514720"/>
    </source>
</evidence>
<comment type="subcellular location">
    <subcellularLocation>
        <location evidence="1">Membrane</location>
    </subcellularLocation>
</comment>
<proteinExistence type="predicted"/>
<evidence type="ECO:0000256" key="1">
    <source>
        <dbReference type="ARBA" id="ARBA00004370"/>
    </source>
</evidence>
<dbReference type="PANTHER" id="PTHR46825">
    <property type="entry name" value="D-ALANYL-D-ALANINE-CARBOXYPEPTIDASE/ENDOPEPTIDASE AMPH"/>
    <property type="match status" value="1"/>
</dbReference>
<organism evidence="4 5">
    <name type="scientific">Candidatus Xianfuyuplasma coldseepsis</name>
    <dbReference type="NCBI Taxonomy" id="2782163"/>
    <lineage>
        <taxon>Bacteria</taxon>
        <taxon>Bacillati</taxon>
        <taxon>Mycoplasmatota</taxon>
        <taxon>Mollicutes</taxon>
        <taxon>Candidatus Izemoplasmatales</taxon>
        <taxon>Candidatus Izemoplasmataceae</taxon>
        <taxon>Candidatus Xianfuyuplasma</taxon>
    </lineage>
</organism>
<keyword evidence="2" id="KW-0472">Membrane</keyword>
<dbReference type="GO" id="GO:0016020">
    <property type="term" value="C:membrane"/>
    <property type="evidence" value="ECO:0007669"/>
    <property type="project" value="UniProtKB-SubCell"/>
</dbReference>
<dbReference type="SUPFAM" id="SSF56601">
    <property type="entry name" value="beta-lactamase/transpeptidase-like"/>
    <property type="match status" value="1"/>
</dbReference>
<evidence type="ECO:0000256" key="2">
    <source>
        <dbReference type="ARBA" id="ARBA00023136"/>
    </source>
</evidence>
<name>A0A7L7KVG5_9MOLU</name>
<sequence>MARNRMDLHELETFVATMVASWKIPGLALGIGSIDKNLIEIYHGKLDDDPHHLVNHDSVFCVASIGKFVVALAVLQLHEQGVIDIDAPIVSYLPELHLPDKKEHEITVTMLLNHRSGLPDFTLKEYVELLHEPKMDWKTYVNLHPVTISSPGVQFKYSNLGYDILGMIIQEVTHMPFTTYMKTVLEQLSMHHSYFSKPTDKNHLAMPYVRIPALTISKTYPYNAFDAPSSFMHTTIRDMLNLYRNIDKIISKSTFQQMTTSHSNRSYPPFYEATGLGINIGHFEQEVVFSHGGMGFGFSGFYMMFPTRDISAVVLLNEESFAHHHLAHAMAHVITNTPLQQPRVSWIIKIADIFHQSGLQQAIQYARMMVADPQSTYEIDPYDLMNLIYQMIVAEEQTTAKAFLDLYLDLYPDDEEALDIKSVFNF</sequence>
<dbReference type="RefSeq" id="WP_258877556.1">
    <property type="nucleotide sequence ID" value="NZ_CP048914.1"/>
</dbReference>
<dbReference type="PANTHER" id="PTHR46825:SF11">
    <property type="entry name" value="PENICILLIN-BINDING PROTEIN 4"/>
    <property type="match status" value="1"/>
</dbReference>
<gene>
    <name evidence="4" type="ORF">G4Z02_08325</name>
</gene>
<dbReference type="EMBL" id="CP048914">
    <property type="protein sequence ID" value="QMS85748.1"/>
    <property type="molecule type" value="Genomic_DNA"/>
</dbReference>
<dbReference type="Proteomes" id="UP000514720">
    <property type="component" value="Chromosome"/>
</dbReference>
<accession>A0A7L7KVG5</accession>
<dbReference type="Pfam" id="PF00144">
    <property type="entry name" value="Beta-lactamase"/>
    <property type="match status" value="1"/>
</dbReference>
<dbReference type="AlphaFoldDB" id="A0A7L7KVG5"/>
<dbReference type="Gene3D" id="3.40.710.10">
    <property type="entry name" value="DD-peptidase/beta-lactamase superfamily"/>
    <property type="match status" value="1"/>
</dbReference>
<dbReference type="InterPro" id="IPR050491">
    <property type="entry name" value="AmpC-like"/>
</dbReference>
<dbReference type="InterPro" id="IPR001466">
    <property type="entry name" value="Beta-lactam-related"/>
</dbReference>
<dbReference type="KEGG" id="xcl:G4Z02_08325"/>